<keyword evidence="7 13" id="KW-1133">Transmembrane helix</keyword>
<keyword evidence="6 13" id="KW-0552">Olfaction</keyword>
<comment type="subcellular location">
    <subcellularLocation>
        <location evidence="2 13">Cell membrane</location>
        <topology evidence="2 13">Multi-pass membrane protein</topology>
    </subcellularLocation>
</comment>
<feature type="transmembrane region" description="Helical" evidence="13">
    <location>
        <begin position="139"/>
        <end position="156"/>
    </location>
</feature>
<reference evidence="15" key="2">
    <citation type="submission" date="2025-08" db="UniProtKB">
        <authorList>
            <consortium name="Ensembl"/>
        </authorList>
    </citation>
    <scope>IDENTIFICATION</scope>
</reference>
<evidence type="ECO:0000313" key="16">
    <source>
        <dbReference type="Proteomes" id="UP000291020"/>
    </source>
</evidence>
<feature type="transmembrane region" description="Helical" evidence="13">
    <location>
        <begin position="195"/>
        <end position="217"/>
    </location>
</feature>
<dbReference type="FunFam" id="1.20.1070.10:FF:000037">
    <property type="entry name" value="Olfactory receptor"/>
    <property type="match status" value="1"/>
</dbReference>
<keyword evidence="4 13" id="KW-0716">Sensory transduction</keyword>
<evidence type="ECO:0000256" key="8">
    <source>
        <dbReference type="ARBA" id="ARBA00023040"/>
    </source>
</evidence>
<dbReference type="PROSITE" id="PS50262">
    <property type="entry name" value="G_PROTEIN_RECEP_F1_2"/>
    <property type="match status" value="1"/>
</dbReference>
<feature type="transmembrane region" description="Helical" evidence="13">
    <location>
        <begin position="56"/>
        <end position="76"/>
    </location>
</feature>
<keyword evidence="5 12" id="KW-0812">Transmembrane</keyword>
<dbReference type="InterPro" id="IPR000276">
    <property type="entry name" value="GPCR_Rhodpsn"/>
</dbReference>
<reference evidence="15" key="3">
    <citation type="submission" date="2025-09" db="UniProtKB">
        <authorList>
            <consortium name="Ensembl"/>
        </authorList>
    </citation>
    <scope>IDENTIFICATION</scope>
</reference>
<evidence type="ECO:0000256" key="11">
    <source>
        <dbReference type="ARBA" id="ARBA00023224"/>
    </source>
</evidence>
<evidence type="ECO:0000256" key="1">
    <source>
        <dbReference type="ARBA" id="ARBA00002936"/>
    </source>
</evidence>
<proteinExistence type="inferred from homology"/>
<name>A0A452IAQ1_9SAUR</name>
<dbReference type="STRING" id="38772.ENSGAGP00000024789"/>
<keyword evidence="9 13" id="KW-0472">Membrane</keyword>
<dbReference type="InterPro" id="IPR050516">
    <property type="entry name" value="Olfactory_GPCR"/>
</dbReference>
<evidence type="ECO:0000256" key="2">
    <source>
        <dbReference type="ARBA" id="ARBA00004651"/>
    </source>
</evidence>
<reference evidence="16" key="1">
    <citation type="journal article" date="2017" name="PLoS ONE">
        <title>The Agassiz's desert tortoise genome provides a resource for the conservation of a threatened species.</title>
        <authorList>
            <person name="Tollis M."/>
            <person name="DeNardo D.F."/>
            <person name="Cornelius J.A."/>
            <person name="Dolby G.A."/>
            <person name="Edwards T."/>
            <person name="Henen B.T."/>
            <person name="Karl A.E."/>
            <person name="Murphy R.W."/>
            <person name="Kusumi K."/>
        </authorList>
    </citation>
    <scope>NUCLEOTIDE SEQUENCE [LARGE SCALE GENOMIC DNA]</scope>
</reference>
<dbReference type="GO" id="GO:0004930">
    <property type="term" value="F:G protein-coupled receptor activity"/>
    <property type="evidence" value="ECO:0007669"/>
    <property type="project" value="UniProtKB-KW"/>
</dbReference>
<dbReference type="PANTHER" id="PTHR26452">
    <property type="entry name" value="OLFACTORY RECEPTOR"/>
    <property type="match status" value="1"/>
</dbReference>
<keyword evidence="8 12" id="KW-0297">G-protein coupled receptor</keyword>
<dbReference type="Proteomes" id="UP000291020">
    <property type="component" value="Unassembled WGS sequence"/>
</dbReference>
<dbReference type="AlphaFoldDB" id="A0A452IAQ1"/>
<dbReference type="Pfam" id="PF13853">
    <property type="entry name" value="7tm_4"/>
    <property type="match status" value="1"/>
</dbReference>
<dbReference type="PRINTS" id="PR00237">
    <property type="entry name" value="GPCRRHODOPSN"/>
</dbReference>
<dbReference type="GO" id="GO:0005886">
    <property type="term" value="C:plasma membrane"/>
    <property type="evidence" value="ECO:0007669"/>
    <property type="project" value="UniProtKB-SubCell"/>
</dbReference>
<accession>A0A452IAQ1</accession>
<evidence type="ECO:0000256" key="6">
    <source>
        <dbReference type="ARBA" id="ARBA00022725"/>
    </source>
</evidence>
<evidence type="ECO:0000256" key="3">
    <source>
        <dbReference type="ARBA" id="ARBA00022475"/>
    </source>
</evidence>
<feature type="transmembrane region" description="Helical" evidence="13">
    <location>
        <begin position="270"/>
        <end position="290"/>
    </location>
</feature>
<dbReference type="Ensembl" id="ENSGAGT00000028207.1">
    <property type="protein sequence ID" value="ENSGAGP00000024789.1"/>
    <property type="gene ID" value="ENSGAGG00000018099.1"/>
</dbReference>
<evidence type="ECO:0000313" key="15">
    <source>
        <dbReference type="Ensembl" id="ENSGAGP00000024789.1"/>
    </source>
</evidence>
<keyword evidence="10 12" id="KW-0675">Receptor</keyword>
<evidence type="ECO:0000256" key="13">
    <source>
        <dbReference type="RuleBase" id="RU363047"/>
    </source>
</evidence>
<dbReference type="PROSITE" id="PS00237">
    <property type="entry name" value="G_PROTEIN_RECEP_F1_1"/>
    <property type="match status" value="1"/>
</dbReference>
<comment type="function">
    <text evidence="1">Odorant receptor.</text>
</comment>
<organism evidence="15 16">
    <name type="scientific">Gopherus agassizii</name>
    <name type="common">Agassiz's desert tortoise</name>
    <dbReference type="NCBI Taxonomy" id="38772"/>
    <lineage>
        <taxon>Eukaryota</taxon>
        <taxon>Metazoa</taxon>
        <taxon>Chordata</taxon>
        <taxon>Craniata</taxon>
        <taxon>Vertebrata</taxon>
        <taxon>Euteleostomi</taxon>
        <taxon>Archelosauria</taxon>
        <taxon>Testudinata</taxon>
        <taxon>Testudines</taxon>
        <taxon>Cryptodira</taxon>
        <taxon>Durocryptodira</taxon>
        <taxon>Testudinoidea</taxon>
        <taxon>Testudinidae</taxon>
        <taxon>Gopherus</taxon>
    </lineage>
</organism>
<dbReference type="Gene3D" id="1.20.1070.10">
    <property type="entry name" value="Rhodopsin 7-helix transmembrane proteins"/>
    <property type="match status" value="1"/>
</dbReference>
<evidence type="ECO:0000256" key="12">
    <source>
        <dbReference type="RuleBase" id="RU000688"/>
    </source>
</evidence>
<evidence type="ECO:0000259" key="14">
    <source>
        <dbReference type="PROSITE" id="PS50262"/>
    </source>
</evidence>
<dbReference type="InterPro" id="IPR017452">
    <property type="entry name" value="GPCR_Rhodpsn_7TM"/>
</dbReference>
<keyword evidence="3 13" id="KW-1003">Cell membrane</keyword>
<dbReference type="CDD" id="cd15227">
    <property type="entry name" value="7tmA_OR14-like"/>
    <property type="match status" value="1"/>
</dbReference>
<evidence type="ECO:0000256" key="10">
    <source>
        <dbReference type="ARBA" id="ARBA00023170"/>
    </source>
</evidence>
<evidence type="ECO:0000256" key="4">
    <source>
        <dbReference type="ARBA" id="ARBA00022606"/>
    </source>
</evidence>
<comment type="similarity">
    <text evidence="12">Belongs to the G-protein coupled receptor 1 family.</text>
</comment>
<sequence length="311" mass="34654">MSNQTSLTHFLLLGFSDIWELQILHFVVFLVIYLAAVMGNLLIITVVALDHHLHTPMYFFLVNLSIIDLGSISVTIPKSMANSLINSRSISYAGCVIQVFFLIFLMGTDFSFLTIMAYDRYIAICQPLHYESVMNRKDCVQMAASAWISGILYAALHTGNTFAVTFCAGNIVNQFFCEIPQLLKLACSDLYLREIGALIFSACIGLSCFGFIIASYVQIFNTVLRIPSEQGRHKAFSTCLPHLTVVSLFVFTGIFAYLKPTSSSASGLDLVVAVLYCVVPPMMNPVIYSMRNKEIKSSLRRLTVGRLFIKN</sequence>
<dbReference type="InterPro" id="IPR000725">
    <property type="entry name" value="Olfact_rcpt"/>
</dbReference>
<feature type="domain" description="G-protein coupled receptors family 1 profile" evidence="14">
    <location>
        <begin position="39"/>
        <end position="288"/>
    </location>
</feature>
<dbReference type="SUPFAM" id="SSF81321">
    <property type="entry name" value="Family A G protein-coupled receptor-like"/>
    <property type="match status" value="1"/>
</dbReference>
<dbReference type="GO" id="GO:0004984">
    <property type="term" value="F:olfactory receptor activity"/>
    <property type="evidence" value="ECO:0007669"/>
    <property type="project" value="InterPro"/>
</dbReference>
<feature type="transmembrane region" description="Helical" evidence="13">
    <location>
        <begin position="96"/>
        <end position="118"/>
    </location>
</feature>
<evidence type="ECO:0000256" key="7">
    <source>
        <dbReference type="ARBA" id="ARBA00022989"/>
    </source>
</evidence>
<evidence type="ECO:0000256" key="5">
    <source>
        <dbReference type="ARBA" id="ARBA00022692"/>
    </source>
</evidence>
<keyword evidence="16" id="KW-1185">Reference proteome</keyword>
<evidence type="ECO:0000256" key="9">
    <source>
        <dbReference type="ARBA" id="ARBA00023136"/>
    </source>
</evidence>
<dbReference type="PRINTS" id="PR00245">
    <property type="entry name" value="OLFACTORYR"/>
</dbReference>
<keyword evidence="11 12" id="KW-0807">Transducer</keyword>
<feature type="transmembrane region" description="Helical" evidence="13">
    <location>
        <begin position="23"/>
        <end position="49"/>
    </location>
</feature>
<feature type="transmembrane region" description="Helical" evidence="13">
    <location>
        <begin position="238"/>
        <end position="258"/>
    </location>
</feature>
<protein>
    <recommendedName>
        <fullName evidence="13">Olfactory receptor</fullName>
    </recommendedName>
</protein>